<proteinExistence type="inferred from homology"/>
<dbReference type="PANTHER" id="PTHR10629:SF50">
    <property type="entry name" value="DNA (CYTOSINE-5)-METHYLTRANSFERASE CMT3"/>
    <property type="match status" value="1"/>
</dbReference>
<dbReference type="PROSITE" id="PS51679">
    <property type="entry name" value="SAM_MT_C5"/>
    <property type="match status" value="1"/>
</dbReference>
<keyword evidence="10" id="KW-1185">Reference proteome</keyword>
<dbReference type="GO" id="GO:0003677">
    <property type="term" value="F:DNA binding"/>
    <property type="evidence" value="ECO:0007669"/>
    <property type="project" value="TreeGrafter"/>
</dbReference>
<comment type="similarity">
    <text evidence="5 6">Belongs to the class I-like SAM-binding methyltransferase superfamily. C5-methyltransferase family.</text>
</comment>
<feature type="region of interest" description="Disordered" evidence="8">
    <location>
        <begin position="1"/>
        <end position="20"/>
    </location>
</feature>
<dbReference type="AlphaFoldDB" id="A0A1H6E058"/>
<evidence type="ECO:0000256" key="3">
    <source>
        <dbReference type="ARBA" id="ARBA00022691"/>
    </source>
</evidence>
<dbReference type="InterPro" id="IPR029063">
    <property type="entry name" value="SAM-dependent_MTases_sf"/>
</dbReference>
<organism evidence="9 10">
    <name type="scientific">Thermomonospora echinospora</name>
    <dbReference type="NCBI Taxonomy" id="1992"/>
    <lineage>
        <taxon>Bacteria</taxon>
        <taxon>Bacillati</taxon>
        <taxon>Actinomycetota</taxon>
        <taxon>Actinomycetes</taxon>
        <taxon>Streptosporangiales</taxon>
        <taxon>Thermomonosporaceae</taxon>
        <taxon>Thermomonospora</taxon>
    </lineage>
</organism>
<evidence type="ECO:0000256" key="8">
    <source>
        <dbReference type="SAM" id="MobiDB-lite"/>
    </source>
</evidence>
<dbReference type="InterPro" id="IPR018117">
    <property type="entry name" value="C5_DNA_meth_AS"/>
</dbReference>
<comment type="catalytic activity">
    <reaction evidence="7">
        <text>a 2'-deoxycytidine in DNA + S-adenosyl-L-methionine = a 5-methyl-2'-deoxycytidine in DNA + S-adenosyl-L-homocysteine + H(+)</text>
        <dbReference type="Rhea" id="RHEA:13681"/>
        <dbReference type="Rhea" id="RHEA-COMP:11369"/>
        <dbReference type="Rhea" id="RHEA-COMP:11370"/>
        <dbReference type="ChEBI" id="CHEBI:15378"/>
        <dbReference type="ChEBI" id="CHEBI:57856"/>
        <dbReference type="ChEBI" id="CHEBI:59789"/>
        <dbReference type="ChEBI" id="CHEBI:85452"/>
        <dbReference type="ChEBI" id="CHEBI:85454"/>
        <dbReference type="EC" id="2.1.1.37"/>
    </reaction>
</comment>
<accession>A0A1H6E058</accession>
<dbReference type="GO" id="GO:0003886">
    <property type="term" value="F:DNA (cytosine-5-)-methyltransferase activity"/>
    <property type="evidence" value="ECO:0007669"/>
    <property type="project" value="UniProtKB-EC"/>
</dbReference>
<dbReference type="EMBL" id="FNVO01000028">
    <property type="protein sequence ID" value="SEG90988.1"/>
    <property type="molecule type" value="Genomic_DNA"/>
</dbReference>
<reference evidence="10" key="1">
    <citation type="submission" date="2016-10" db="EMBL/GenBank/DDBJ databases">
        <authorList>
            <person name="Varghese N."/>
            <person name="Submissions S."/>
        </authorList>
    </citation>
    <scope>NUCLEOTIDE SEQUENCE [LARGE SCALE GENOMIC DNA]</scope>
    <source>
        <strain evidence="10">DSM 43163</strain>
    </source>
</reference>
<dbReference type="NCBIfam" id="TIGR00675">
    <property type="entry name" value="dcm"/>
    <property type="match status" value="1"/>
</dbReference>
<dbReference type="InterPro" id="IPR001525">
    <property type="entry name" value="C5_MeTfrase"/>
</dbReference>
<dbReference type="Proteomes" id="UP000236723">
    <property type="component" value="Unassembled WGS sequence"/>
</dbReference>
<protein>
    <recommendedName>
        <fullName evidence="7">Cytosine-specific methyltransferase</fullName>
        <ecNumber evidence="7">2.1.1.37</ecNumber>
    </recommendedName>
</protein>
<sequence length="365" mass="37603">MKGAVPTMAHHPLSVPPQSGTGPRIGSLCSGYGGLDLAAAAVLGGHPVWVADPDPGAAATLAHHWPDVANLGDITATDFTTVPAVEVLCAGFPCQDISNAGPRAGIEGSRSSVWRDVARAVRDLRPGYVVLENVAALLARGMGTVLADLAALGYDAAWTCLRASDVGAPHRRERVFILARPAVADAPHDRHQRPRRARDGRPGPAHGGGVAAHPGVPGPQGTGRPAQRHSATAERGVGVAAHPQGERRDQGRPEPTGVVGGLDAAVCGGASVEWGRYAPAIARWERVCGRPTPDPTEPAPRGGRRLSPLFAEWLMGLPAGWVTAVPGLTRNQQLRLLGNGVVPAQGVAALTVLLTEANDLTGVAA</sequence>
<dbReference type="PROSITE" id="PS00094">
    <property type="entry name" value="C5_MTASE_1"/>
    <property type="match status" value="1"/>
</dbReference>
<evidence type="ECO:0000256" key="1">
    <source>
        <dbReference type="ARBA" id="ARBA00022603"/>
    </source>
</evidence>
<dbReference type="Gene3D" id="3.40.50.150">
    <property type="entry name" value="Vaccinia Virus protein VP39"/>
    <property type="match status" value="1"/>
</dbReference>
<keyword evidence="3 5" id="KW-0949">S-adenosyl-L-methionine</keyword>
<dbReference type="GO" id="GO:0044027">
    <property type="term" value="P:negative regulation of gene expression via chromosomal CpG island methylation"/>
    <property type="evidence" value="ECO:0007669"/>
    <property type="project" value="TreeGrafter"/>
</dbReference>
<dbReference type="GO" id="GO:0032259">
    <property type="term" value="P:methylation"/>
    <property type="evidence" value="ECO:0007669"/>
    <property type="project" value="UniProtKB-KW"/>
</dbReference>
<gene>
    <name evidence="9" type="ORF">SAMN04489712_1288</name>
</gene>
<dbReference type="SUPFAM" id="SSF53335">
    <property type="entry name" value="S-adenosyl-L-methionine-dependent methyltransferases"/>
    <property type="match status" value="1"/>
</dbReference>
<evidence type="ECO:0000313" key="10">
    <source>
        <dbReference type="Proteomes" id="UP000236723"/>
    </source>
</evidence>
<dbReference type="InterPro" id="IPR050390">
    <property type="entry name" value="C5-Methyltransferase"/>
</dbReference>
<feature type="active site" evidence="5">
    <location>
        <position position="94"/>
    </location>
</feature>
<keyword evidence="2 5" id="KW-0808">Transferase</keyword>
<name>A0A1H6E058_9ACTN</name>
<evidence type="ECO:0000256" key="4">
    <source>
        <dbReference type="ARBA" id="ARBA00022747"/>
    </source>
</evidence>
<keyword evidence="4" id="KW-0680">Restriction system</keyword>
<dbReference type="OrthoDB" id="9813719at2"/>
<evidence type="ECO:0000256" key="7">
    <source>
        <dbReference type="RuleBase" id="RU000417"/>
    </source>
</evidence>
<evidence type="ECO:0000256" key="5">
    <source>
        <dbReference type="PROSITE-ProRule" id="PRU01016"/>
    </source>
</evidence>
<evidence type="ECO:0000256" key="2">
    <source>
        <dbReference type="ARBA" id="ARBA00022679"/>
    </source>
</evidence>
<keyword evidence="1 5" id="KW-0489">Methyltransferase</keyword>
<dbReference type="PANTHER" id="PTHR10629">
    <property type="entry name" value="CYTOSINE-SPECIFIC METHYLTRANSFERASE"/>
    <property type="match status" value="1"/>
</dbReference>
<dbReference type="Pfam" id="PF00145">
    <property type="entry name" value="DNA_methylase"/>
    <property type="match status" value="1"/>
</dbReference>
<evidence type="ECO:0000313" key="9">
    <source>
        <dbReference type="EMBL" id="SEG90988.1"/>
    </source>
</evidence>
<evidence type="ECO:0000256" key="6">
    <source>
        <dbReference type="RuleBase" id="RU000416"/>
    </source>
</evidence>
<dbReference type="EC" id="2.1.1.37" evidence="7"/>
<feature type="region of interest" description="Disordered" evidence="8">
    <location>
        <begin position="182"/>
        <end position="258"/>
    </location>
</feature>
<dbReference type="GO" id="GO:0009307">
    <property type="term" value="P:DNA restriction-modification system"/>
    <property type="evidence" value="ECO:0007669"/>
    <property type="project" value="UniProtKB-KW"/>
</dbReference>
<dbReference type="PRINTS" id="PR00105">
    <property type="entry name" value="C5METTRFRASE"/>
</dbReference>